<dbReference type="PANTHER" id="PTHR20835:SF0">
    <property type="entry name" value="E3 UBIQUITIN-PROTEIN LIGASE PPP1R11"/>
    <property type="match status" value="1"/>
</dbReference>
<dbReference type="GO" id="GO:0004865">
    <property type="term" value="F:protein serine/threonine phosphatase inhibitor activity"/>
    <property type="evidence" value="ECO:0007669"/>
    <property type="project" value="UniProtKB-UniRule"/>
</dbReference>
<feature type="compositionally biased region" description="Acidic residues" evidence="4">
    <location>
        <begin position="156"/>
        <end position="174"/>
    </location>
</feature>
<feature type="compositionally biased region" description="Basic and acidic residues" evidence="4">
    <location>
        <begin position="183"/>
        <end position="194"/>
    </location>
</feature>
<reference evidence="5 6" key="1">
    <citation type="submission" date="2018-06" db="EMBL/GenBank/DDBJ databases">
        <title>Genome analysis of cellulolytic fungus Trichoderma lentiforme CFAM-422.</title>
        <authorList>
            <person name="Steindorff A.S."/>
            <person name="Formighieri E.F."/>
            <person name="Midorikawa G.E.O."/>
            <person name="Tamietti M.S."/>
            <person name="Ramos E.Z."/>
            <person name="Silva A.S."/>
            <person name="Bon E.P.S."/>
            <person name="Mendes T.D."/>
            <person name="Damaso M.C.T."/>
            <person name="Favaro L.C.L."/>
        </authorList>
    </citation>
    <scope>NUCLEOTIDE SEQUENCE [LARGE SCALE GENOMIC DNA]</scope>
    <source>
        <strain evidence="5 6">CFAM-422</strain>
    </source>
</reference>
<evidence type="ECO:0000313" key="6">
    <source>
        <dbReference type="Proteomes" id="UP000801864"/>
    </source>
</evidence>
<name>A0A9P4XEN4_9HYPO</name>
<dbReference type="Proteomes" id="UP000801864">
    <property type="component" value="Unassembled WGS sequence"/>
</dbReference>
<comment type="function">
    <text evidence="1 3">Regulator of type 1 phosphatases which maintains protein phosphatase activity under strict control.</text>
</comment>
<feature type="region of interest" description="Disordered" evidence="4">
    <location>
        <begin position="152"/>
        <end position="236"/>
    </location>
</feature>
<sequence length="236" mass="26184">MTSTKNNIPPVKSFLIHLPLRNPHTKPASFYIPTQKRLFKCFFSFDVARSTDTHAPDKSKNPRDLDFVQIKAPIATTMSQQQERSAQAPPASQTTTDTIRPEAAESSPRVILRLRGGHTSNGRSVQWAEDVVDNEGLGRKSSKVCCIYHRPKGVDESSDESSSDSSSDSDSDSEAESRRKKKAGGDKDDCGHAHDHGHRHHHGRSKRNSKKRAPSPNAYEKIPKPKPKDTGKEVPK</sequence>
<evidence type="ECO:0000256" key="3">
    <source>
        <dbReference type="RuleBase" id="RU367162"/>
    </source>
</evidence>
<dbReference type="AlphaFoldDB" id="A0A9P4XEN4"/>
<evidence type="ECO:0000256" key="1">
    <source>
        <dbReference type="ARBA" id="ARBA00003401"/>
    </source>
</evidence>
<evidence type="ECO:0000256" key="4">
    <source>
        <dbReference type="SAM" id="MobiDB-lite"/>
    </source>
</evidence>
<feature type="compositionally biased region" description="Basic residues" evidence="4">
    <location>
        <begin position="195"/>
        <end position="213"/>
    </location>
</feature>
<dbReference type="PANTHER" id="PTHR20835">
    <property type="entry name" value="E3 UBIQUITIN-PROTEIN LIGASE PPP1R11-RELATED"/>
    <property type="match status" value="1"/>
</dbReference>
<feature type="compositionally biased region" description="Basic and acidic residues" evidence="4">
    <location>
        <begin position="221"/>
        <end position="236"/>
    </location>
</feature>
<keyword evidence="3" id="KW-0539">Nucleus</keyword>
<comment type="similarity">
    <text evidence="2 3">Belongs to the YPI1 family.</text>
</comment>
<dbReference type="GO" id="GO:0005634">
    <property type="term" value="C:nucleus"/>
    <property type="evidence" value="ECO:0007669"/>
    <property type="project" value="UniProtKB-SubCell"/>
</dbReference>
<evidence type="ECO:0000313" key="5">
    <source>
        <dbReference type="EMBL" id="KAF3069586.1"/>
    </source>
</evidence>
<organism evidence="5 6">
    <name type="scientific">Trichoderma lentiforme</name>
    <dbReference type="NCBI Taxonomy" id="1567552"/>
    <lineage>
        <taxon>Eukaryota</taxon>
        <taxon>Fungi</taxon>
        <taxon>Dikarya</taxon>
        <taxon>Ascomycota</taxon>
        <taxon>Pezizomycotina</taxon>
        <taxon>Sordariomycetes</taxon>
        <taxon>Hypocreomycetidae</taxon>
        <taxon>Hypocreales</taxon>
        <taxon>Hypocreaceae</taxon>
        <taxon>Trichoderma</taxon>
    </lineage>
</organism>
<feature type="compositionally biased region" description="Polar residues" evidence="4">
    <location>
        <begin position="78"/>
        <end position="98"/>
    </location>
</feature>
<protein>
    <recommendedName>
        <fullName evidence="3">Type 1 phosphatases regulator</fullName>
    </recommendedName>
</protein>
<dbReference type="Pfam" id="PF07491">
    <property type="entry name" value="PPI_Ypi1"/>
    <property type="match status" value="1"/>
</dbReference>
<evidence type="ECO:0000256" key="2">
    <source>
        <dbReference type="ARBA" id="ARBA00005605"/>
    </source>
</evidence>
<keyword evidence="6" id="KW-1185">Reference proteome</keyword>
<proteinExistence type="inferred from homology"/>
<dbReference type="GO" id="GO:0008157">
    <property type="term" value="F:protein phosphatase 1 binding"/>
    <property type="evidence" value="ECO:0007669"/>
    <property type="project" value="TreeGrafter"/>
</dbReference>
<dbReference type="InterPro" id="IPR011107">
    <property type="entry name" value="PPI_Ypi1"/>
</dbReference>
<gene>
    <name evidence="5" type="ORF">CFAM422_007168</name>
</gene>
<comment type="caution">
    <text evidence="5">The sequence shown here is derived from an EMBL/GenBank/DDBJ whole genome shotgun (WGS) entry which is preliminary data.</text>
</comment>
<feature type="region of interest" description="Disordered" evidence="4">
    <location>
        <begin position="78"/>
        <end position="109"/>
    </location>
</feature>
<dbReference type="EMBL" id="QLNT01000012">
    <property type="protein sequence ID" value="KAF3069586.1"/>
    <property type="molecule type" value="Genomic_DNA"/>
</dbReference>
<accession>A0A9P4XEN4</accession>
<comment type="subcellular location">
    <subcellularLocation>
        <location evidence="3">Nucleus</location>
    </subcellularLocation>
</comment>